<evidence type="ECO:0000313" key="5">
    <source>
        <dbReference type="Proteomes" id="UP001596230"/>
    </source>
</evidence>
<gene>
    <name evidence="4" type="ORF">ACFP9W_13450</name>
</gene>
<keyword evidence="2" id="KW-0326">Glycosidase</keyword>
<dbReference type="Gene3D" id="3.90.245.10">
    <property type="entry name" value="Ribonucleoside hydrolase-like"/>
    <property type="match status" value="1"/>
</dbReference>
<sequence length="336" mass="36466">MQRIIIDCDPGNGIAGANTDDGLALALALASADLQVEMVTTVSGNTPAATGARVVTDLVRRCGLTVPVYCGAERALCEPEEEWRRQLDTRVEALSLGYLWDSVRPPARLSEYPRHAAERMAECICASPGEITLLALGPLTNIAHALQRFPKMAGAVAEIIIMGGVFHLDDYIKDTNFGLDPEAASLVLNCGAKITLVPMDVTVNTLLTRKDLQRITAGSSPLALFVRDTLTPWITYSMLTRHPGGSWIHDVLVVAWLLDPQVATAENFRAGIEIRPGLTRGKSWRYRPPLRVGVGIDPEEGADIRILTSVDNALLLRLLERVLSPPAAADMSRRMS</sequence>
<dbReference type="SUPFAM" id="SSF53590">
    <property type="entry name" value="Nucleoside hydrolase"/>
    <property type="match status" value="1"/>
</dbReference>
<dbReference type="InterPro" id="IPR023186">
    <property type="entry name" value="IUNH"/>
</dbReference>
<dbReference type="RefSeq" id="WP_385953026.1">
    <property type="nucleotide sequence ID" value="NZ_JBHSUB010000015.1"/>
</dbReference>
<protein>
    <submittedName>
        <fullName evidence="4">Nucleoside hydrolase</fullName>
    </submittedName>
</protein>
<proteinExistence type="predicted"/>
<keyword evidence="1 4" id="KW-0378">Hydrolase</keyword>
<dbReference type="Pfam" id="PF01156">
    <property type="entry name" value="IU_nuc_hydro"/>
    <property type="match status" value="1"/>
</dbReference>
<accession>A0ABW1W2Z8</accession>
<evidence type="ECO:0000256" key="2">
    <source>
        <dbReference type="ARBA" id="ARBA00023295"/>
    </source>
</evidence>
<evidence type="ECO:0000259" key="3">
    <source>
        <dbReference type="Pfam" id="PF01156"/>
    </source>
</evidence>
<dbReference type="InterPro" id="IPR036452">
    <property type="entry name" value="Ribo_hydro-like"/>
</dbReference>
<name>A0ABW1W2Z8_9GAMM</name>
<dbReference type="PANTHER" id="PTHR12304">
    <property type="entry name" value="INOSINE-URIDINE PREFERRING NUCLEOSIDE HYDROLASE"/>
    <property type="match status" value="1"/>
</dbReference>
<dbReference type="GO" id="GO:0016787">
    <property type="term" value="F:hydrolase activity"/>
    <property type="evidence" value="ECO:0007669"/>
    <property type="project" value="UniProtKB-KW"/>
</dbReference>
<organism evidence="4 5">
    <name type="scientific">Tatumella terrea</name>
    <dbReference type="NCBI Taxonomy" id="419007"/>
    <lineage>
        <taxon>Bacteria</taxon>
        <taxon>Pseudomonadati</taxon>
        <taxon>Pseudomonadota</taxon>
        <taxon>Gammaproteobacteria</taxon>
        <taxon>Enterobacterales</taxon>
        <taxon>Erwiniaceae</taxon>
        <taxon>Tatumella</taxon>
    </lineage>
</organism>
<comment type="caution">
    <text evidence="4">The sequence shown here is derived from an EMBL/GenBank/DDBJ whole genome shotgun (WGS) entry which is preliminary data.</text>
</comment>
<keyword evidence="5" id="KW-1185">Reference proteome</keyword>
<dbReference type="Proteomes" id="UP001596230">
    <property type="component" value="Unassembled WGS sequence"/>
</dbReference>
<evidence type="ECO:0000256" key="1">
    <source>
        <dbReference type="ARBA" id="ARBA00022801"/>
    </source>
</evidence>
<dbReference type="EMBL" id="JBHSUB010000015">
    <property type="protein sequence ID" value="MFC6379058.1"/>
    <property type="molecule type" value="Genomic_DNA"/>
</dbReference>
<dbReference type="PANTHER" id="PTHR12304:SF4">
    <property type="entry name" value="URIDINE NUCLEOSIDASE"/>
    <property type="match status" value="1"/>
</dbReference>
<dbReference type="InterPro" id="IPR001910">
    <property type="entry name" value="Inosine/uridine_hydrolase_dom"/>
</dbReference>
<reference evidence="5" key="1">
    <citation type="journal article" date="2019" name="Int. J. Syst. Evol. Microbiol.">
        <title>The Global Catalogue of Microorganisms (GCM) 10K type strain sequencing project: providing services to taxonomists for standard genome sequencing and annotation.</title>
        <authorList>
            <consortium name="The Broad Institute Genomics Platform"/>
            <consortium name="The Broad Institute Genome Sequencing Center for Infectious Disease"/>
            <person name="Wu L."/>
            <person name="Ma J."/>
        </authorList>
    </citation>
    <scope>NUCLEOTIDE SEQUENCE [LARGE SCALE GENOMIC DNA]</scope>
    <source>
        <strain evidence="5">CGMCC 1.18518</strain>
    </source>
</reference>
<evidence type="ECO:0000313" key="4">
    <source>
        <dbReference type="EMBL" id="MFC6379058.1"/>
    </source>
</evidence>
<feature type="domain" description="Inosine/uridine-preferring nucleoside hydrolase" evidence="3">
    <location>
        <begin position="4"/>
        <end position="311"/>
    </location>
</feature>